<proteinExistence type="inferred from homology"/>
<comment type="caution">
    <text evidence="7">The sequence shown here is derived from an EMBL/GenBank/DDBJ whole genome shotgun (WGS) entry which is preliminary data.</text>
</comment>
<dbReference type="GO" id="GO:0005576">
    <property type="term" value="C:extracellular region"/>
    <property type="evidence" value="ECO:0007669"/>
    <property type="project" value="UniProtKB-SubCell"/>
</dbReference>
<keyword evidence="4 6" id="KW-0964">Secreted</keyword>
<dbReference type="InterPro" id="IPR010264">
    <property type="entry name" value="Self-incomp_S1"/>
</dbReference>
<keyword evidence="8" id="KW-1185">Reference proteome</keyword>
<organism evidence="7 8">
    <name type="scientific">Trapa natans</name>
    <name type="common">Water chestnut</name>
    <dbReference type="NCBI Taxonomy" id="22666"/>
    <lineage>
        <taxon>Eukaryota</taxon>
        <taxon>Viridiplantae</taxon>
        <taxon>Streptophyta</taxon>
        <taxon>Embryophyta</taxon>
        <taxon>Tracheophyta</taxon>
        <taxon>Spermatophyta</taxon>
        <taxon>Magnoliopsida</taxon>
        <taxon>eudicotyledons</taxon>
        <taxon>Gunneridae</taxon>
        <taxon>Pentapetalae</taxon>
        <taxon>rosids</taxon>
        <taxon>malvids</taxon>
        <taxon>Myrtales</taxon>
        <taxon>Lythraceae</taxon>
        <taxon>Trapa</taxon>
    </lineage>
</organism>
<feature type="chain" id="PRO_5042664341" description="S-protein homolog" evidence="6">
    <location>
        <begin position="23"/>
        <end position="133"/>
    </location>
</feature>
<dbReference type="EMBL" id="JAXQNO010000013">
    <property type="protein sequence ID" value="KAK4785621.1"/>
    <property type="molecule type" value="Genomic_DNA"/>
</dbReference>
<keyword evidence="3 6" id="KW-0713">Self-incompatibility</keyword>
<dbReference type="Proteomes" id="UP001346149">
    <property type="component" value="Unassembled WGS sequence"/>
</dbReference>
<evidence type="ECO:0000313" key="8">
    <source>
        <dbReference type="Proteomes" id="UP001346149"/>
    </source>
</evidence>
<dbReference type="PANTHER" id="PTHR31232:SF18">
    <property type="entry name" value="S-PROTEIN HOMOLOG"/>
    <property type="match status" value="1"/>
</dbReference>
<comment type="similarity">
    <text evidence="2 6">Belongs to the plant self-incompatibility (S1) protein family.</text>
</comment>
<dbReference type="GO" id="GO:0060320">
    <property type="term" value="P:rejection of self pollen"/>
    <property type="evidence" value="ECO:0007669"/>
    <property type="project" value="UniProtKB-KW"/>
</dbReference>
<dbReference type="AlphaFoldDB" id="A0AAN7LFT4"/>
<comment type="subcellular location">
    <subcellularLocation>
        <location evidence="1 6">Secreted</location>
    </subcellularLocation>
</comment>
<protein>
    <recommendedName>
        <fullName evidence="6">S-protein homolog</fullName>
    </recommendedName>
</protein>
<evidence type="ECO:0000256" key="1">
    <source>
        <dbReference type="ARBA" id="ARBA00004613"/>
    </source>
</evidence>
<dbReference type="PANTHER" id="PTHR31232">
    <property type="match status" value="1"/>
</dbReference>
<keyword evidence="5 6" id="KW-0732">Signal</keyword>
<evidence type="ECO:0000256" key="4">
    <source>
        <dbReference type="ARBA" id="ARBA00022525"/>
    </source>
</evidence>
<evidence type="ECO:0000256" key="6">
    <source>
        <dbReference type="RuleBase" id="RU367044"/>
    </source>
</evidence>
<evidence type="ECO:0000313" key="7">
    <source>
        <dbReference type="EMBL" id="KAK4785621.1"/>
    </source>
</evidence>
<feature type="signal peptide" evidence="6">
    <location>
        <begin position="1"/>
        <end position="22"/>
    </location>
</feature>
<dbReference type="Pfam" id="PF05938">
    <property type="entry name" value="Self-incomp_S1"/>
    <property type="match status" value="1"/>
</dbReference>
<sequence>MMHKNKITIFFLLMPFLLVGTAIHLGDLIHVSVWNKLPGGNNLSIHCKSKDNDLGLQTVRPNQDFAFHFYTNFLGTTLFYCRFKTKYGEGVYDIYNYKRDVDRCNECTWNVTQYGVFGYSHVSEVDFFWPKRP</sequence>
<evidence type="ECO:0000256" key="3">
    <source>
        <dbReference type="ARBA" id="ARBA00022471"/>
    </source>
</evidence>
<accession>A0AAN7LFT4</accession>
<gene>
    <name evidence="7" type="ORF">SAY86_002310</name>
</gene>
<reference evidence="7 8" key="1">
    <citation type="journal article" date="2023" name="Hortic Res">
        <title>Pangenome of water caltrop reveals structural variations and asymmetric subgenome divergence after allopolyploidization.</title>
        <authorList>
            <person name="Zhang X."/>
            <person name="Chen Y."/>
            <person name="Wang L."/>
            <person name="Yuan Y."/>
            <person name="Fang M."/>
            <person name="Shi L."/>
            <person name="Lu R."/>
            <person name="Comes H.P."/>
            <person name="Ma Y."/>
            <person name="Chen Y."/>
            <person name="Huang G."/>
            <person name="Zhou Y."/>
            <person name="Zheng Z."/>
            <person name="Qiu Y."/>
        </authorList>
    </citation>
    <scope>NUCLEOTIDE SEQUENCE [LARGE SCALE GENOMIC DNA]</scope>
    <source>
        <strain evidence="7">F231</strain>
    </source>
</reference>
<evidence type="ECO:0000256" key="5">
    <source>
        <dbReference type="ARBA" id="ARBA00022729"/>
    </source>
</evidence>
<evidence type="ECO:0000256" key="2">
    <source>
        <dbReference type="ARBA" id="ARBA00005581"/>
    </source>
</evidence>
<name>A0AAN7LFT4_TRANT</name>